<sequence length="142" mass="16391">MDTSILIVLVVLWTTTWAAGLRNSDKRLALQIVGEKYIRQHNDLKRKQYLKEDNFVKEQANEVKLIGFRDFQKGLKGIREPDKIQAINDAKSIGRKAVQVAGRLGGYTPKPPPPRSREFHAEDADNQLFLKYWSKRLKNDKT</sequence>
<reference evidence="3" key="1">
    <citation type="submission" date="2021-03" db="EMBL/GenBank/DDBJ databases">
        <authorList>
            <person name="Tagirdzhanova G."/>
        </authorList>
    </citation>
    <scope>NUCLEOTIDE SEQUENCE</scope>
</reference>
<feature type="chain" id="PRO_5034269967" evidence="2">
    <location>
        <begin position="19"/>
        <end position="142"/>
    </location>
</feature>
<dbReference type="EMBL" id="CAJPDQ010000004">
    <property type="protein sequence ID" value="CAF9908656.1"/>
    <property type="molecule type" value="Genomic_DNA"/>
</dbReference>
<organism evidence="3 4">
    <name type="scientific">Gomphillus americanus</name>
    <dbReference type="NCBI Taxonomy" id="1940652"/>
    <lineage>
        <taxon>Eukaryota</taxon>
        <taxon>Fungi</taxon>
        <taxon>Dikarya</taxon>
        <taxon>Ascomycota</taxon>
        <taxon>Pezizomycotina</taxon>
        <taxon>Lecanoromycetes</taxon>
        <taxon>OSLEUM clade</taxon>
        <taxon>Ostropomycetidae</taxon>
        <taxon>Ostropales</taxon>
        <taxon>Graphidaceae</taxon>
        <taxon>Gomphilloideae</taxon>
        <taxon>Gomphillus</taxon>
    </lineage>
</organism>
<dbReference type="AlphaFoldDB" id="A0A8H3EL21"/>
<keyword evidence="4" id="KW-1185">Reference proteome</keyword>
<gene>
    <name evidence="3" type="ORF">GOMPHAMPRED_006248</name>
</gene>
<feature type="signal peptide" evidence="2">
    <location>
        <begin position="1"/>
        <end position="18"/>
    </location>
</feature>
<name>A0A8H3EL21_9LECA</name>
<protein>
    <submittedName>
        <fullName evidence="3">Uncharacterized protein</fullName>
    </submittedName>
</protein>
<evidence type="ECO:0000256" key="1">
    <source>
        <dbReference type="SAM" id="MobiDB-lite"/>
    </source>
</evidence>
<accession>A0A8H3EL21</accession>
<evidence type="ECO:0000313" key="3">
    <source>
        <dbReference type="EMBL" id="CAF9908656.1"/>
    </source>
</evidence>
<evidence type="ECO:0000313" key="4">
    <source>
        <dbReference type="Proteomes" id="UP000664169"/>
    </source>
</evidence>
<evidence type="ECO:0000256" key="2">
    <source>
        <dbReference type="SAM" id="SignalP"/>
    </source>
</evidence>
<comment type="caution">
    <text evidence="3">The sequence shown here is derived from an EMBL/GenBank/DDBJ whole genome shotgun (WGS) entry which is preliminary data.</text>
</comment>
<proteinExistence type="predicted"/>
<feature type="region of interest" description="Disordered" evidence="1">
    <location>
        <begin position="102"/>
        <end position="122"/>
    </location>
</feature>
<keyword evidence="2" id="KW-0732">Signal</keyword>
<dbReference type="Proteomes" id="UP000664169">
    <property type="component" value="Unassembled WGS sequence"/>
</dbReference>